<accession>A0ABW3B8W1</accession>
<dbReference type="Proteomes" id="UP001597012">
    <property type="component" value="Unassembled WGS sequence"/>
</dbReference>
<dbReference type="RefSeq" id="WP_379936480.1">
    <property type="nucleotide sequence ID" value="NZ_JBHTHY010000024.1"/>
</dbReference>
<evidence type="ECO:0000256" key="1">
    <source>
        <dbReference type="SAM" id="SignalP"/>
    </source>
</evidence>
<feature type="signal peptide" evidence="1">
    <location>
        <begin position="1"/>
        <end position="24"/>
    </location>
</feature>
<organism evidence="2 3">
    <name type="scientific">Maribacter chungangensis</name>
    <dbReference type="NCBI Taxonomy" id="1069117"/>
    <lineage>
        <taxon>Bacteria</taxon>
        <taxon>Pseudomonadati</taxon>
        <taxon>Bacteroidota</taxon>
        <taxon>Flavobacteriia</taxon>
        <taxon>Flavobacteriales</taxon>
        <taxon>Flavobacteriaceae</taxon>
        <taxon>Maribacter</taxon>
    </lineage>
</organism>
<feature type="chain" id="PRO_5045339349" evidence="1">
    <location>
        <begin position="25"/>
        <end position="156"/>
    </location>
</feature>
<evidence type="ECO:0000313" key="2">
    <source>
        <dbReference type="EMBL" id="MFD0799494.1"/>
    </source>
</evidence>
<dbReference type="Pfam" id="PF19643">
    <property type="entry name" value="DUF6146"/>
    <property type="match status" value="1"/>
</dbReference>
<evidence type="ECO:0000313" key="3">
    <source>
        <dbReference type="Proteomes" id="UP001597012"/>
    </source>
</evidence>
<reference evidence="3" key="1">
    <citation type="journal article" date="2019" name="Int. J. Syst. Evol. Microbiol.">
        <title>The Global Catalogue of Microorganisms (GCM) 10K type strain sequencing project: providing services to taxonomists for standard genome sequencing and annotation.</title>
        <authorList>
            <consortium name="The Broad Institute Genomics Platform"/>
            <consortium name="The Broad Institute Genome Sequencing Center for Infectious Disease"/>
            <person name="Wu L."/>
            <person name="Ma J."/>
        </authorList>
    </citation>
    <scope>NUCLEOTIDE SEQUENCE [LARGE SCALE GENOMIC DNA]</scope>
    <source>
        <strain evidence="3">CCUG 61948</strain>
    </source>
</reference>
<dbReference type="InterPro" id="IPR046144">
    <property type="entry name" value="DUF6146"/>
</dbReference>
<dbReference type="PROSITE" id="PS51257">
    <property type="entry name" value="PROKAR_LIPOPROTEIN"/>
    <property type="match status" value="1"/>
</dbReference>
<proteinExistence type="predicted"/>
<gene>
    <name evidence="2" type="ORF">ACFQZJ_18630</name>
</gene>
<comment type="caution">
    <text evidence="2">The sequence shown here is derived from an EMBL/GenBank/DDBJ whole genome shotgun (WGS) entry which is preliminary data.</text>
</comment>
<protein>
    <submittedName>
        <fullName evidence="2">DUF6146 family protein</fullName>
    </submittedName>
</protein>
<dbReference type="EMBL" id="JBHTHY010000024">
    <property type="protein sequence ID" value="MFD0799494.1"/>
    <property type="molecule type" value="Genomic_DNA"/>
</dbReference>
<keyword evidence="1" id="KW-0732">Signal</keyword>
<sequence length="156" mass="18321">MKKKNIFANLLVVAAFGMSTITFSGCGSTKEALSISEEEKMAFAVEEDEPVTISNEDVEYEITIIDPGFFTWLNSVARPPGYYSQTFLENRNILMVLEWNQRVLQPNRFNPDLYLMQIDYQRGIDYGYDVNYQLYNYFIFFQRKYNQRLGPFVPRI</sequence>
<name>A0ABW3B8W1_9FLAO</name>
<keyword evidence="3" id="KW-1185">Reference proteome</keyword>